<evidence type="ECO:0008006" key="5">
    <source>
        <dbReference type="Google" id="ProtNLM"/>
    </source>
</evidence>
<dbReference type="OrthoDB" id="6423876at2759"/>
<reference evidence="3" key="1">
    <citation type="submission" date="2021-04" db="EMBL/GenBank/DDBJ databases">
        <authorList>
            <consortium name="Molecular Ecology Group"/>
        </authorList>
    </citation>
    <scope>NUCLEOTIDE SEQUENCE</scope>
</reference>
<feature type="transmembrane region" description="Helical" evidence="2">
    <location>
        <begin position="146"/>
        <end position="167"/>
    </location>
</feature>
<gene>
    <name evidence="3" type="ORF">CUNI_LOCUS17909</name>
</gene>
<evidence type="ECO:0000256" key="2">
    <source>
        <dbReference type="SAM" id="Phobius"/>
    </source>
</evidence>
<name>A0A8S4A1J8_9EUPU</name>
<dbReference type="Proteomes" id="UP000678393">
    <property type="component" value="Unassembled WGS sequence"/>
</dbReference>
<evidence type="ECO:0000256" key="1">
    <source>
        <dbReference type="SAM" id="MobiDB-lite"/>
    </source>
</evidence>
<evidence type="ECO:0000313" key="3">
    <source>
        <dbReference type="EMBL" id="CAG5132351.1"/>
    </source>
</evidence>
<feature type="transmembrane region" description="Helical" evidence="2">
    <location>
        <begin position="17"/>
        <end position="37"/>
    </location>
</feature>
<protein>
    <recommendedName>
        <fullName evidence="5">MARVEL domain-containing protein</fullName>
    </recommendedName>
</protein>
<feature type="transmembrane region" description="Helical" evidence="2">
    <location>
        <begin position="63"/>
        <end position="87"/>
    </location>
</feature>
<comment type="caution">
    <text evidence="3">The sequence shown here is derived from an EMBL/GenBank/DDBJ whole genome shotgun (WGS) entry which is preliminary data.</text>
</comment>
<keyword evidence="2" id="KW-0472">Membrane</keyword>
<dbReference type="EMBL" id="CAJHNH020005290">
    <property type="protein sequence ID" value="CAG5132351.1"/>
    <property type="molecule type" value="Genomic_DNA"/>
</dbReference>
<proteinExistence type="predicted"/>
<sequence length="206" mass="22300">MAVLDMLTENLVVRLRLVVYCILVFFSFFIFVGIGVFKDNHLGLCLLYYSGYAAPVSNCNYPMAIAIIFQLIYALARIVLLALLMLGKLTTEMFVFSNILELVYVLLDVIACILTFIGACILSAGFTGSSQYFWGSSKTSVDIAQAGAWIGTILWIILSVVGVVYILRAGKLSFTKSGGTSGGAGTSSPSAPPQEIPPNYDQSSKY</sequence>
<feature type="transmembrane region" description="Helical" evidence="2">
    <location>
        <begin position="99"/>
        <end position="126"/>
    </location>
</feature>
<organism evidence="3 4">
    <name type="scientific">Candidula unifasciata</name>
    <dbReference type="NCBI Taxonomy" id="100452"/>
    <lineage>
        <taxon>Eukaryota</taxon>
        <taxon>Metazoa</taxon>
        <taxon>Spiralia</taxon>
        <taxon>Lophotrochozoa</taxon>
        <taxon>Mollusca</taxon>
        <taxon>Gastropoda</taxon>
        <taxon>Heterobranchia</taxon>
        <taxon>Euthyneura</taxon>
        <taxon>Panpulmonata</taxon>
        <taxon>Eupulmonata</taxon>
        <taxon>Stylommatophora</taxon>
        <taxon>Helicina</taxon>
        <taxon>Helicoidea</taxon>
        <taxon>Geomitridae</taxon>
        <taxon>Candidula</taxon>
    </lineage>
</organism>
<keyword evidence="2" id="KW-0812">Transmembrane</keyword>
<evidence type="ECO:0000313" key="4">
    <source>
        <dbReference type="Proteomes" id="UP000678393"/>
    </source>
</evidence>
<dbReference type="AlphaFoldDB" id="A0A8S4A1J8"/>
<keyword evidence="2" id="KW-1133">Transmembrane helix</keyword>
<feature type="region of interest" description="Disordered" evidence="1">
    <location>
        <begin position="177"/>
        <end position="206"/>
    </location>
</feature>
<keyword evidence="4" id="KW-1185">Reference proteome</keyword>
<accession>A0A8S4A1J8</accession>